<dbReference type="SUPFAM" id="SSF51735">
    <property type="entry name" value="NAD(P)-binding Rossmann-fold domains"/>
    <property type="match status" value="2"/>
</dbReference>
<dbReference type="SUPFAM" id="SSF116726">
    <property type="entry name" value="TrkA C-terminal domain-like"/>
    <property type="match status" value="2"/>
</dbReference>
<evidence type="ECO:0000256" key="1">
    <source>
        <dbReference type="ARBA" id="ARBA00017378"/>
    </source>
</evidence>
<dbReference type="NCBIfam" id="NF007039">
    <property type="entry name" value="PRK09496.3-2"/>
    <property type="match status" value="1"/>
</dbReference>
<evidence type="ECO:0000313" key="10">
    <source>
        <dbReference type="Proteomes" id="UP000739538"/>
    </source>
</evidence>
<dbReference type="Pfam" id="PF02080">
    <property type="entry name" value="TrkA_C"/>
    <property type="match status" value="2"/>
</dbReference>
<dbReference type="NCBIfam" id="NF007034">
    <property type="entry name" value="PRK09496.2-1"/>
    <property type="match status" value="1"/>
</dbReference>
<dbReference type="Proteomes" id="UP000739538">
    <property type="component" value="Unassembled WGS sequence"/>
</dbReference>
<evidence type="ECO:0000256" key="6">
    <source>
        <dbReference type="ARBA" id="ARBA00023065"/>
    </source>
</evidence>
<dbReference type="GO" id="GO:0015079">
    <property type="term" value="F:potassium ion transmembrane transporter activity"/>
    <property type="evidence" value="ECO:0007669"/>
    <property type="project" value="InterPro"/>
</dbReference>
<protein>
    <recommendedName>
        <fullName evidence="1">Trk system potassium uptake protein TrkA</fullName>
    </recommendedName>
</protein>
<evidence type="ECO:0000313" key="9">
    <source>
        <dbReference type="EMBL" id="MCA9754560.1"/>
    </source>
</evidence>
<dbReference type="NCBIfam" id="NF007032">
    <property type="entry name" value="PRK09496.1-4"/>
    <property type="match status" value="1"/>
</dbReference>
<dbReference type="InterPro" id="IPR050721">
    <property type="entry name" value="Trk_Ktr_HKT_K-transport"/>
</dbReference>
<dbReference type="InterPro" id="IPR036721">
    <property type="entry name" value="RCK_C_sf"/>
</dbReference>
<dbReference type="InterPro" id="IPR036291">
    <property type="entry name" value="NAD(P)-bd_dom_sf"/>
</dbReference>
<name>A0A956NBH4_UNCEI</name>
<dbReference type="PANTHER" id="PTHR43833">
    <property type="entry name" value="POTASSIUM CHANNEL PROTEIN 2-RELATED-RELATED"/>
    <property type="match status" value="1"/>
</dbReference>
<dbReference type="Gene3D" id="3.30.70.1450">
    <property type="entry name" value="Regulator of K+ conductance, C-terminal domain"/>
    <property type="match status" value="2"/>
</dbReference>
<dbReference type="InterPro" id="IPR006037">
    <property type="entry name" value="RCK_C"/>
</dbReference>
<evidence type="ECO:0000259" key="8">
    <source>
        <dbReference type="PROSITE" id="PS51202"/>
    </source>
</evidence>
<dbReference type="PROSITE" id="PS51202">
    <property type="entry name" value="RCK_C"/>
    <property type="match status" value="2"/>
</dbReference>
<comment type="caution">
    <text evidence="9">The sequence shown here is derived from an EMBL/GenBank/DDBJ whole genome shotgun (WGS) entry which is preliminary data.</text>
</comment>
<dbReference type="Pfam" id="PF02254">
    <property type="entry name" value="TrkA_N"/>
    <property type="match status" value="2"/>
</dbReference>
<feature type="domain" description="RCK C-terminal" evidence="8">
    <location>
        <begin position="367"/>
        <end position="448"/>
    </location>
</feature>
<dbReference type="PANTHER" id="PTHR43833:SF5">
    <property type="entry name" value="TRK SYSTEM POTASSIUM UPTAKE PROTEIN TRKA"/>
    <property type="match status" value="1"/>
</dbReference>
<evidence type="ECO:0000256" key="2">
    <source>
        <dbReference type="ARBA" id="ARBA00022448"/>
    </source>
</evidence>
<sequence length="448" mass="48678">MKIVVVGAGEVGTHITSHLSQEGHDIILIDSDAERLQRAENELDALTFQGNGASLKVLELAGAANADMIIAVTNIDEINIVACVTGRILGIKRRIARVKDNDYFLERSGRSMQRVGVDLMINPDLEAAIDIERLVSLPGATDVTDFGEARARMVGLYVAEKSEVVGVPLRELDRKFGPLPVTIVAIIRNDKTLIPMGDTALEPGDHVFVIGESWLMPDVMGLIGEDLAPVRNVMIVGAGPVSRHLARYLVDHKIQVKLVEVNKEKARWAAGELDKVMVLHGDGTDVELLGAENVGEMDAFIAASNDEETNIMSCLLARHLGAKKTISLIRRSNYVPLVHVVGIDAAVSVRLSTATAVMKHFRRGEILSFAQLKETDAEALEFLAQDGCRALKRPLQKLGLPKNAVVGAIIRGTQVIVPRGDTQIKEGDRVVVFALHDAIEQVEKVFCN</sequence>
<dbReference type="NCBIfam" id="NF007038">
    <property type="entry name" value="PRK09496.2-6"/>
    <property type="match status" value="1"/>
</dbReference>
<keyword evidence="6" id="KW-0406">Ion transport</keyword>
<proteinExistence type="predicted"/>
<reference evidence="9" key="1">
    <citation type="submission" date="2020-04" db="EMBL/GenBank/DDBJ databases">
        <authorList>
            <person name="Zhang T."/>
        </authorList>
    </citation>
    <scope>NUCLEOTIDE SEQUENCE</scope>
    <source>
        <strain evidence="9">HKST-UBA02</strain>
    </source>
</reference>
<keyword evidence="3" id="KW-0633">Potassium transport</keyword>
<feature type="domain" description="RCK C-terminal" evidence="8">
    <location>
        <begin position="141"/>
        <end position="225"/>
    </location>
</feature>
<organism evidence="9 10">
    <name type="scientific">Eiseniibacteriota bacterium</name>
    <dbReference type="NCBI Taxonomy" id="2212470"/>
    <lineage>
        <taxon>Bacteria</taxon>
        <taxon>Candidatus Eiseniibacteriota</taxon>
    </lineage>
</organism>
<evidence type="ECO:0000256" key="3">
    <source>
        <dbReference type="ARBA" id="ARBA00022538"/>
    </source>
</evidence>
<dbReference type="EMBL" id="JAGQHS010000005">
    <property type="protein sequence ID" value="MCA9754560.1"/>
    <property type="molecule type" value="Genomic_DNA"/>
</dbReference>
<dbReference type="GO" id="GO:0005886">
    <property type="term" value="C:plasma membrane"/>
    <property type="evidence" value="ECO:0007669"/>
    <property type="project" value="InterPro"/>
</dbReference>
<accession>A0A956NBH4</accession>
<dbReference type="Gene3D" id="3.40.50.720">
    <property type="entry name" value="NAD(P)-binding Rossmann-like Domain"/>
    <property type="match status" value="2"/>
</dbReference>
<keyword evidence="2" id="KW-0813">Transport</keyword>
<gene>
    <name evidence="9" type="primary">trkA</name>
    <name evidence="9" type="ORF">KDA27_02070</name>
</gene>
<dbReference type="NCBIfam" id="NF007041">
    <property type="entry name" value="PRK09496.3-4"/>
    <property type="match status" value="1"/>
</dbReference>
<evidence type="ECO:0000256" key="5">
    <source>
        <dbReference type="ARBA" id="ARBA00023027"/>
    </source>
</evidence>
<reference evidence="9" key="2">
    <citation type="journal article" date="2021" name="Microbiome">
        <title>Successional dynamics and alternative stable states in a saline activated sludge microbial community over 9 years.</title>
        <authorList>
            <person name="Wang Y."/>
            <person name="Ye J."/>
            <person name="Ju F."/>
            <person name="Liu L."/>
            <person name="Boyd J.A."/>
            <person name="Deng Y."/>
            <person name="Parks D.H."/>
            <person name="Jiang X."/>
            <person name="Yin X."/>
            <person name="Woodcroft B.J."/>
            <person name="Tyson G.W."/>
            <person name="Hugenholtz P."/>
            <person name="Polz M.F."/>
            <person name="Zhang T."/>
        </authorList>
    </citation>
    <scope>NUCLEOTIDE SEQUENCE</scope>
    <source>
        <strain evidence="9">HKST-UBA02</strain>
    </source>
</reference>
<keyword evidence="4" id="KW-0630">Potassium</keyword>
<dbReference type="PRINTS" id="PR00335">
    <property type="entry name" value="KUPTAKETRKA"/>
</dbReference>
<dbReference type="PROSITE" id="PS51201">
    <property type="entry name" value="RCK_N"/>
    <property type="match status" value="2"/>
</dbReference>
<feature type="domain" description="RCK N-terminal" evidence="7">
    <location>
        <begin position="230"/>
        <end position="347"/>
    </location>
</feature>
<feature type="domain" description="RCK N-terminal" evidence="7">
    <location>
        <begin position="1"/>
        <end position="121"/>
    </location>
</feature>
<keyword evidence="5" id="KW-0520">NAD</keyword>
<dbReference type="InterPro" id="IPR003148">
    <property type="entry name" value="RCK_N"/>
</dbReference>
<dbReference type="InterPro" id="IPR006036">
    <property type="entry name" value="K_uptake_TrkA"/>
</dbReference>
<dbReference type="AlphaFoldDB" id="A0A956NBH4"/>
<evidence type="ECO:0000256" key="4">
    <source>
        <dbReference type="ARBA" id="ARBA00022958"/>
    </source>
</evidence>
<dbReference type="NCBIfam" id="NF007031">
    <property type="entry name" value="PRK09496.1-2"/>
    <property type="match status" value="1"/>
</dbReference>
<evidence type="ECO:0000259" key="7">
    <source>
        <dbReference type="PROSITE" id="PS51201"/>
    </source>
</evidence>